<dbReference type="Pfam" id="PF08100">
    <property type="entry name" value="Dimerisation"/>
    <property type="match status" value="1"/>
</dbReference>
<dbReference type="PIRSF" id="PIRSF005739">
    <property type="entry name" value="O-mtase"/>
    <property type="match status" value="1"/>
</dbReference>
<evidence type="ECO:0000256" key="3">
    <source>
        <dbReference type="ARBA" id="ARBA00022691"/>
    </source>
</evidence>
<dbReference type="CDD" id="cd02440">
    <property type="entry name" value="AdoMet_MTases"/>
    <property type="match status" value="1"/>
</dbReference>
<dbReference type="SMR" id="K4P0Y8"/>
<dbReference type="PANTHER" id="PTHR43712">
    <property type="entry name" value="PUTATIVE (AFU_ORTHOLOGUE AFUA_4G14580)-RELATED"/>
    <property type="match status" value="1"/>
</dbReference>
<dbReference type="PANTHER" id="PTHR43712:SF2">
    <property type="entry name" value="O-METHYLTRANSFERASE CICE"/>
    <property type="match status" value="1"/>
</dbReference>
<evidence type="ECO:0000256" key="2">
    <source>
        <dbReference type="ARBA" id="ARBA00022679"/>
    </source>
</evidence>
<dbReference type="PROSITE" id="PS51683">
    <property type="entry name" value="SAM_OMT_II"/>
    <property type="match status" value="1"/>
</dbReference>
<proteinExistence type="predicted"/>
<dbReference type="InterPro" id="IPR036390">
    <property type="entry name" value="WH_DNA-bd_sf"/>
</dbReference>
<name>K4P0Y8_9PSEU</name>
<feature type="domain" description="O-methyltransferase C-terminal" evidence="5">
    <location>
        <begin position="110"/>
        <end position="313"/>
    </location>
</feature>
<keyword evidence="1 7" id="KW-0489">Methyltransferase</keyword>
<evidence type="ECO:0000313" key="7">
    <source>
        <dbReference type="EMBL" id="AFV52157.1"/>
    </source>
</evidence>
<keyword evidence="2 7" id="KW-0808">Transferase</keyword>
<dbReference type="AlphaFoldDB" id="K4P0Y8"/>
<dbReference type="GO" id="GO:0032259">
    <property type="term" value="P:methylation"/>
    <property type="evidence" value="ECO:0007669"/>
    <property type="project" value="UniProtKB-KW"/>
</dbReference>
<dbReference type="InterPro" id="IPR016461">
    <property type="entry name" value="COMT-like"/>
</dbReference>
<evidence type="ECO:0000256" key="4">
    <source>
        <dbReference type="PIRSR" id="PIRSR005739-1"/>
    </source>
</evidence>
<dbReference type="Gene3D" id="1.10.287.1350">
    <property type="match status" value="1"/>
</dbReference>
<dbReference type="SUPFAM" id="SSF46785">
    <property type="entry name" value="Winged helix' DNA-binding domain"/>
    <property type="match status" value="1"/>
</dbReference>
<reference evidence="7" key="1">
    <citation type="journal article" date="2013" name="Proc. Natl. Acad. Sci. U.S.A.">
        <title>A new member of the 4-methylideneimidazole-5-one-containing aminomutase family from the enediyne kedarcidin biosynthetic pathway.</title>
        <authorList>
            <person name="Huang S.X."/>
            <person name="Lohman J.R."/>
            <person name="Huang T."/>
            <person name="Shen B."/>
        </authorList>
    </citation>
    <scope>NUCLEOTIDE SEQUENCE</scope>
    <source>
        <strain evidence="7">ATCC 53650</strain>
    </source>
</reference>
<feature type="active site" description="Proton acceptor" evidence="4">
    <location>
        <position position="245"/>
    </location>
</feature>
<dbReference type="Pfam" id="PF00891">
    <property type="entry name" value="Methyltransf_2"/>
    <property type="match status" value="1"/>
</dbReference>
<dbReference type="InterPro" id="IPR036388">
    <property type="entry name" value="WH-like_DNA-bd_sf"/>
</dbReference>
<sequence length="333" mass="35819">MENDQMSSKLWAMARLATPMAVRVAATLRLADHVAAGRDRAADLAAAAGADADAVERLMRYLSVRGLFDRDDTGRYTLTPLGAALRDDHPSRLRPRLDVEGSLGRAELSFAQLLHSIRTGEASFHLQFGRTFFEDWAADPERAEDFNKLTSDMESRSPDIVAGYDWESLGSVVDVGGGNGALMLALLRKFPTLRATVLEMPDNSEPARKAVAEAGLGDRCDVVSRSFFEPLPAGAGGYVMSFVLHNWGDEQARALLRRCAEAAGEDGVVLVVEQTGPHGAATHTGMDLRMLVVTGGKERTAEDMGELAAEVGLRIAAVHPAGAFSIVEMRAAR</sequence>
<dbReference type="GO" id="GO:0008171">
    <property type="term" value="F:O-methyltransferase activity"/>
    <property type="evidence" value="ECO:0007669"/>
    <property type="project" value="InterPro"/>
</dbReference>
<dbReference type="Gene3D" id="3.40.50.150">
    <property type="entry name" value="Vaccinia Virus protein VP39"/>
    <property type="match status" value="1"/>
</dbReference>
<accession>K4P0Y8</accession>
<dbReference type="SUPFAM" id="SSF53335">
    <property type="entry name" value="S-adenosyl-L-methionine-dependent methyltransferases"/>
    <property type="match status" value="1"/>
</dbReference>
<evidence type="ECO:0000259" key="6">
    <source>
        <dbReference type="Pfam" id="PF08100"/>
    </source>
</evidence>
<dbReference type="InterPro" id="IPR029063">
    <property type="entry name" value="SAM-dependent_MTases_sf"/>
</dbReference>
<dbReference type="GO" id="GO:0046983">
    <property type="term" value="F:protein dimerization activity"/>
    <property type="evidence" value="ECO:0007669"/>
    <property type="project" value="InterPro"/>
</dbReference>
<dbReference type="Gene3D" id="1.10.10.10">
    <property type="entry name" value="Winged helix-like DNA-binding domain superfamily/Winged helix DNA-binding domain"/>
    <property type="match status" value="1"/>
</dbReference>
<dbReference type="EMBL" id="JX679499">
    <property type="protein sequence ID" value="AFV52157.1"/>
    <property type="molecule type" value="Genomic_DNA"/>
</dbReference>
<evidence type="ECO:0000256" key="1">
    <source>
        <dbReference type="ARBA" id="ARBA00022603"/>
    </source>
</evidence>
<evidence type="ECO:0000259" key="5">
    <source>
        <dbReference type="Pfam" id="PF00891"/>
    </source>
</evidence>
<feature type="domain" description="O-methyltransferase dimerisation" evidence="6">
    <location>
        <begin position="16"/>
        <end position="85"/>
    </location>
</feature>
<protein>
    <submittedName>
        <fullName evidence="7">O-methyltransferase</fullName>
    </submittedName>
</protein>
<keyword evidence="3" id="KW-0949">S-adenosyl-L-methionine</keyword>
<dbReference type="KEGG" id="ag:AFV52157"/>
<dbReference type="InterPro" id="IPR012967">
    <property type="entry name" value="COMT_dimerisation"/>
</dbReference>
<organism evidence="7">
    <name type="scientific">Streptoalloteichus sp. ATCC 53650</name>
    <dbReference type="NCBI Taxonomy" id="756733"/>
    <lineage>
        <taxon>Bacteria</taxon>
        <taxon>Bacillati</taxon>
        <taxon>Actinomycetota</taxon>
        <taxon>Actinomycetes</taxon>
        <taxon>Pseudonocardiales</taxon>
        <taxon>Pseudonocardiaceae</taxon>
        <taxon>Streptoalloteichus</taxon>
    </lineage>
</organism>
<dbReference type="InterPro" id="IPR001077">
    <property type="entry name" value="COMT_C"/>
</dbReference>